<keyword evidence="1" id="KW-0732">Signal</keyword>
<feature type="chain" id="PRO_5003366280" description="Outer membrane protein beta-barrel domain-containing protein" evidence="1">
    <location>
        <begin position="22"/>
        <end position="163"/>
    </location>
</feature>
<dbReference type="eggNOG" id="ENOG5032W0J">
    <property type="taxonomic scope" value="Bacteria"/>
</dbReference>
<name>F7NLU0_9FIRM</name>
<feature type="signal peptide" evidence="1">
    <location>
        <begin position="1"/>
        <end position="21"/>
    </location>
</feature>
<dbReference type="EMBL" id="AFGF01000144">
    <property type="protein sequence ID" value="EGO63031.1"/>
    <property type="molecule type" value="Genomic_DNA"/>
</dbReference>
<dbReference type="OrthoDB" id="1623865at2"/>
<evidence type="ECO:0008006" key="4">
    <source>
        <dbReference type="Google" id="ProtNLM"/>
    </source>
</evidence>
<evidence type="ECO:0000313" key="2">
    <source>
        <dbReference type="EMBL" id="EGO63031.1"/>
    </source>
</evidence>
<evidence type="ECO:0000313" key="3">
    <source>
        <dbReference type="Proteomes" id="UP000003240"/>
    </source>
</evidence>
<comment type="caution">
    <text evidence="2">The sequence shown here is derived from an EMBL/GenBank/DDBJ whole genome shotgun (WGS) entry which is preliminary data.</text>
</comment>
<reference evidence="2 3" key="1">
    <citation type="journal article" date="2011" name="EMBO J.">
        <title>Structural diversity of bacterial flagellar motors.</title>
        <authorList>
            <person name="Chen S."/>
            <person name="Beeby M."/>
            <person name="Murphy G.E."/>
            <person name="Leadbetter J.R."/>
            <person name="Hendrixson D.R."/>
            <person name="Briegel A."/>
            <person name="Li Z."/>
            <person name="Shi J."/>
            <person name="Tocheva E.I."/>
            <person name="Muller A."/>
            <person name="Dobro M.J."/>
            <person name="Jensen G.J."/>
        </authorList>
    </citation>
    <scope>NUCLEOTIDE SEQUENCE [LARGE SCALE GENOMIC DNA]</scope>
    <source>
        <strain evidence="2 3">DSM 6540</strain>
    </source>
</reference>
<accession>F7NLU0</accession>
<dbReference type="AlphaFoldDB" id="F7NLU0"/>
<keyword evidence="3" id="KW-1185">Reference proteome</keyword>
<proteinExistence type="predicted"/>
<evidence type="ECO:0000256" key="1">
    <source>
        <dbReference type="SAM" id="SignalP"/>
    </source>
</evidence>
<dbReference type="STRING" id="1009370.ALO_15322"/>
<dbReference type="Proteomes" id="UP000003240">
    <property type="component" value="Unassembled WGS sequence"/>
</dbReference>
<gene>
    <name evidence="2" type="ORF">ALO_15322</name>
</gene>
<protein>
    <recommendedName>
        <fullName evidence="4">Outer membrane protein beta-barrel domain-containing protein</fullName>
    </recommendedName>
</protein>
<organism evidence="2 3">
    <name type="scientific">Acetonema longum DSM 6540</name>
    <dbReference type="NCBI Taxonomy" id="1009370"/>
    <lineage>
        <taxon>Bacteria</taxon>
        <taxon>Bacillati</taxon>
        <taxon>Bacillota</taxon>
        <taxon>Negativicutes</taxon>
        <taxon>Acetonemataceae</taxon>
        <taxon>Acetonema</taxon>
    </lineage>
</organism>
<sequence length="163" mass="18043">MKKTVIALAALLTLNASAGFAAPINDLYQNETAVGLSTDAVYLEHRFTEKFTLGLQSVDRDYGDDMDDIYGQFHFSDNLRGIIGHRSFYSESDMYLGVAVNGHLSSEWDGYGSLIASSDYKELQVGGNMKLDRNLDLNVHYYSFMPDHGDSESGLGVGVTYKF</sequence>
<dbReference type="RefSeq" id="WP_004097142.1">
    <property type="nucleotide sequence ID" value="NZ_AFGF01000144.1"/>
</dbReference>